<accession>A0ABP7YDK5</accession>
<evidence type="ECO:0000259" key="2">
    <source>
        <dbReference type="Pfam" id="PF19956"/>
    </source>
</evidence>
<evidence type="ECO:0000256" key="1">
    <source>
        <dbReference type="SAM" id="MobiDB-lite"/>
    </source>
</evidence>
<dbReference type="EMBL" id="BAABDO010000015">
    <property type="protein sequence ID" value="GAA4134489.1"/>
    <property type="molecule type" value="Genomic_DNA"/>
</dbReference>
<dbReference type="InterPro" id="IPR045431">
    <property type="entry name" value="EAD2"/>
</dbReference>
<dbReference type="Proteomes" id="UP001500266">
    <property type="component" value="Unassembled WGS sequence"/>
</dbReference>
<evidence type="ECO:0000313" key="3">
    <source>
        <dbReference type="EMBL" id="GAA4134489.1"/>
    </source>
</evidence>
<comment type="caution">
    <text evidence="3">The sequence shown here is derived from an EMBL/GenBank/DDBJ whole genome shotgun (WGS) entry which is preliminary data.</text>
</comment>
<dbReference type="Pfam" id="PF19956">
    <property type="entry name" value="EAD2"/>
    <property type="match status" value="1"/>
</dbReference>
<reference evidence="4" key="1">
    <citation type="journal article" date="2019" name="Int. J. Syst. Evol. Microbiol.">
        <title>The Global Catalogue of Microorganisms (GCM) 10K type strain sequencing project: providing services to taxonomists for standard genome sequencing and annotation.</title>
        <authorList>
            <consortium name="The Broad Institute Genomics Platform"/>
            <consortium name="The Broad Institute Genome Sequencing Center for Infectious Disease"/>
            <person name="Wu L."/>
            <person name="Ma J."/>
        </authorList>
    </citation>
    <scope>NUCLEOTIDE SEQUENCE [LARGE SCALE GENOMIC DNA]</scope>
    <source>
        <strain evidence="4">JCM 17316</strain>
    </source>
</reference>
<organism evidence="3 4">
    <name type="scientific">Actinomadura keratinilytica</name>
    <dbReference type="NCBI Taxonomy" id="547461"/>
    <lineage>
        <taxon>Bacteria</taxon>
        <taxon>Bacillati</taxon>
        <taxon>Actinomycetota</taxon>
        <taxon>Actinomycetes</taxon>
        <taxon>Streptosporangiales</taxon>
        <taxon>Thermomonosporaceae</taxon>
        <taxon>Actinomadura</taxon>
    </lineage>
</organism>
<dbReference type="Gene3D" id="3.30.70.1230">
    <property type="entry name" value="Nucleotide cyclase"/>
    <property type="match status" value="1"/>
</dbReference>
<feature type="domain" description="Effector-associated" evidence="2">
    <location>
        <begin position="252"/>
        <end position="331"/>
    </location>
</feature>
<keyword evidence="4" id="KW-1185">Reference proteome</keyword>
<dbReference type="InterPro" id="IPR029787">
    <property type="entry name" value="Nucleotide_cyclase"/>
</dbReference>
<gene>
    <name evidence="3" type="ORF">GCM10022416_16240</name>
</gene>
<name>A0ABP7YDK5_9ACTN</name>
<dbReference type="SUPFAM" id="SSF55073">
    <property type="entry name" value="Nucleotide cyclase"/>
    <property type="match status" value="1"/>
</dbReference>
<dbReference type="PROSITE" id="PS51257">
    <property type="entry name" value="PROKAR_LIPOPROTEIN"/>
    <property type="match status" value="1"/>
</dbReference>
<dbReference type="RefSeq" id="WP_345018967.1">
    <property type="nucleotide sequence ID" value="NZ_BAABDO010000015.1"/>
</dbReference>
<protein>
    <recommendedName>
        <fullName evidence="2">Effector-associated domain-containing protein</fullName>
    </recommendedName>
</protein>
<proteinExistence type="predicted"/>
<sequence>MRDGVDHLGEARKEWLPSGHCTVFACDIVGFGKRSDAVQLRLRGVMYEALARCFGASGLPYDECYREDRGDGAIIILPPSADPARLVHPLPDHLRAELRRHNEMSVEQARMRLRVALHVGPLTMDGNGMVGVTVNHAARLLDAPSFKAAFAESAADLAILASDEFHREVIAEGLGAIDPAEFRRIDIRLKETAADGWLCIREPAGGRPAENAAELAPSERGTEPAKTAPEPEPGRAESGMGRPALPPVFEIVDRLLEIPLLASPDGRDQIVGSLRQEIAIRIARRPQPNLDVHSMVRTCLEFPDGLEEFLAVVRSLVGDTAQMRRLEQTVAALVRPPD</sequence>
<evidence type="ECO:0000313" key="4">
    <source>
        <dbReference type="Proteomes" id="UP001500266"/>
    </source>
</evidence>
<feature type="region of interest" description="Disordered" evidence="1">
    <location>
        <begin position="208"/>
        <end position="243"/>
    </location>
</feature>